<proteinExistence type="predicted"/>
<dbReference type="EMBL" id="LLXV01000057">
    <property type="protein sequence ID" value="KRG48501.1"/>
    <property type="molecule type" value="Genomic_DNA"/>
</dbReference>
<dbReference type="PANTHER" id="PTHR33408">
    <property type="entry name" value="TRANSPOSASE"/>
    <property type="match status" value="1"/>
</dbReference>
<feature type="domain" description="Transposase InsH N-terminal" evidence="3">
    <location>
        <begin position="19"/>
        <end position="112"/>
    </location>
</feature>
<dbReference type="GO" id="GO:0003677">
    <property type="term" value="F:DNA binding"/>
    <property type="evidence" value="ECO:0007669"/>
    <property type="project" value="InterPro"/>
</dbReference>
<evidence type="ECO:0000256" key="1">
    <source>
        <dbReference type="SAM" id="MobiDB-lite"/>
    </source>
</evidence>
<evidence type="ECO:0000259" key="3">
    <source>
        <dbReference type="Pfam" id="PF05598"/>
    </source>
</evidence>
<dbReference type="PANTHER" id="PTHR33408:SF2">
    <property type="entry name" value="TRANSPOSASE DDE DOMAIN-CONTAINING PROTEIN"/>
    <property type="match status" value="1"/>
</dbReference>
<evidence type="ECO:0000313" key="5">
    <source>
        <dbReference type="Proteomes" id="UP000051757"/>
    </source>
</evidence>
<comment type="caution">
    <text evidence="4">The sequence shown here is derived from an EMBL/GenBank/DDBJ whole genome shotgun (WGS) entry which is preliminary data.</text>
</comment>
<gene>
    <name evidence="4" type="ORF">ARC23_16515</name>
</gene>
<name>A0A0R0AU05_9GAMM</name>
<organism evidence="4 5">
    <name type="scientific">Stenotrophomonas beteli</name>
    <dbReference type="NCBI Taxonomy" id="3384461"/>
    <lineage>
        <taxon>Bacteria</taxon>
        <taxon>Pseudomonadati</taxon>
        <taxon>Pseudomonadota</taxon>
        <taxon>Gammaproteobacteria</taxon>
        <taxon>Lysobacterales</taxon>
        <taxon>Lysobacteraceae</taxon>
        <taxon>Stenotrophomonas</taxon>
        <taxon>Stenotrophomonas maltophilia group</taxon>
    </lineage>
</organism>
<sequence>MKRFVDGVDRTQALLLPDRLEDYVHQDNPVRLVDAFVDALDLRSLGFDSASRAAGGRPAYHPGALLKIYIYGYLNRVQSSRRLEREAQRNLEVIWLTGRLAPDFKTIADFRKDNGAAIVAVCSRFTALCRRMKVFSHAVVAIDGSKFKAVNSRDRNFTIGKIKARRSQLDESVTRYLAELDRADRDPAMLPEARVPQLRDKLAKVRERMAALDRIEEQLQEEPDRQISLTDPDARSMTSTGRATGTVGYNLQAAVDAEHHLIVAHEVTNIGNDRTQLAPMALKAKDALGTDHLTALADRGYYNAPQILACEQNGIIPLVLKPLTSNSKAEGRFDKRDFVYEPALDAYRCPAGEQGTHRFTSEENGLTLRKYWSSACPDCSMRDQCTTARYRRISRWEHEHVLEAMQLRLDARPQVAVARRQTVEHVFGTLKAWLGTTPLLTKTLPKVRAEISLAVLAYNMKRMIKIIGMPGMLKAIAA</sequence>
<dbReference type="InterPro" id="IPR002559">
    <property type="entry name" value="Transposase_11"/>
</dbReference>
<dbReference type="Proteomes" id="UP000051757">
    <property type="component" value="Unassembled WGS sequence"/>
</dbReference>
<evidence type="ECO:0000313" key="4">
    <source>
        <dbReference type="EMBL" id="KRG48501.1"/>
    </source>
</evidence>
<dbReference type="GO" id="GO:0004803">
    <property type="term" value="F:transposase activity"/>
    <property type="evidence" value="ECO:0007669"/>
    <property type="project" value="InterPro"/>
</dbReference>
<dbReference type="Pfam" id="PF05598">
    <property type="entry name" value="DUF772"/>
    <property type="match status" value="1"/>
</dbReference>
<dbReference type="Pfam" id="PF01609">
    <property type="entry name" value="DDE_Tnp_1"/>
    <property type="match status" value="1"/>
</dbReference>
<dbReference type="InterPro" id="IPR047629">
    <property type="entry name" value="IS1182_transpos"/>
</dbReference>
<keyword evidence="5" id="KW-1185">Reference proteome</keyword>
<dbReference type="AlphaFoldDB" id="A0A0R0AU05"/>
<dbReference type="NCBIfam" id="NF033551">
    <property type="entry name" value="transpos_IS1182"/>
    <property type="match status" value="1"/>
</dbReference>
<feature type="region of interest" description="Disordered" evidence="1">
    <location>
        <begin position="220"/>
        <end position="242"/>
    </location>
</feature>
<dbReference type="GO" id="GO:0006313">
    <property type="term" value="P:DNA transposition"/>
    <property type="evidence" value="ECO:0007669"/>
    <property type="project" value="InterPro"/>
</dbReference>
<feature type="domain" description="Transposase IS4-like" evidence="2">
    <location>
        <begin position="238"/>
        <end position="460"/>
    </location>
</feature>
<evidence type="ECO:0000259" key="2">
    <source>
        <dbReference type="Pfam" id="PF01609"/>
    </source>
</evidence>
<accession>A0A0R0AU05</accession>
<reference evidence="4 5" key="1">
    <citation type="journal article" date="2016" name="Front. Microbiol.">
        <title>Genome Sequence of Type Strains of Genus Stenotrophomonas.</title>
        <authorList>
            <person name="Patil P.P."/>
            <person name="Midha S."/>
            <person name="Kumar S."/>
            <person name="Patil P.B."/>
        </authorList>
    </citation>
    <scope>NUCLEOTIDE SEQUENCE [LARGE SCALE GENOMIC DNA]</scope>
    <source>
        <strain evidence="4 5">LMG 978</strain>
    </source>
</reference>
<dbReference type="InterPro" id="IPR008490">
    <property type="entry name" value="Transposase_InsH_N"/>
</dbReference>
<protein>
    <submittedName>
        <fullName evidence="4">Transposase</fullName>
    </submittedName>
</protein>
<dbReference type="OrthoDB" id="9182628at2"/>